<dbReference type="PROSITE" id="PS01117">
    <property type="entry name" value="HTH_MARR_1"/>
    <property type="match status" value="1"/>
</dbReference>
<protein>
    <submittedName>
        <fullName evidence="6">Transcriptional regulator, MarR family</fullName>
    </submittedName>
</protein>
<dbReference type="AlphaFoldDB" id="M1YXR7"/>
<dbReference type="InterPro" id="IPR023187">
    <property type="entry name" value="Tscrpt_reg_MarR-type_CS"/>
</dbReference>
<sequence>MSASLLHDYIERISHLIRSETRIAGTDFDLQPIQLDVLHFLTRSNRYSNTPQSVTDYFGLTKGTVSQTIKALENKGLLLKTPDKKDGRKVHLSVTRTGRKLLDKAMPARVVAGAWGELAEDDRDRLLADLSQLLAKMQEANGMNAFGVCRTCRFNTQVSDTKFFCELTQEPLSATDVTLLCREHTIPTEEAEAAKIEAAER</sequence>
<dbReference type="PROSITE" id="PS50995">
    <property type="entry name" value="HTH_MARR_2"/>
    <property type="match status" value="1"/>
</dbReference>
<dbReference type="OrthoDB" id="5522755at2"/>
<keyword evidence="7" id="KW-1185">Reference proteome</keyword>
<keyword evidence="4" id="KW-0804">Transcription</keyword>
<dbReference type="PANTHER" id="PTHR33164">
    <property type="entry name" value="TRANSCRIPTIONAL REGULATOR, MARR FAMILY"/>
    <property type="match status" value="1"/>
</dbReference>
<reference evidence="6 7" key="1">
    <citation type="journal article" date="2013" name="Front. Microbiol.">
        <title>The genome of Nitrospina gracilis illuminates the metabolism and evolution of the major marine nitrite oxidizer.</title>
        <authorList>
            <person name="Luecker S."/>
            <person name="Nowka B."/>
            <person name="Rattei T."/>
            <person name="Spieck E."/>
            <person name="and Daims H."/>
        </authorList>
    </citation>
    <scope>NUCLEOTIDE SEQUENCE [LARGE SCALE GENOMIC DNA]</scope>
    <source>
        <strain evidence="6 7">3/211</strain>
    </source>
</reference>
<keyword evidence="2" id="KW-0805">Transcription regulation</keyword>
<dbReference type="GO" id="GO:0003677">
    <property type="term" value="F:DNA binding"/>
    <property type="evidence" value="ECO:0007669"/>
    <property type="project" value="UniProtKB-KW"/>
</dbReference>
<dbReference type="HOGENOM" id="CLU_089893_3_0_0"/>
<dbReference type="Proteomes" id="UP000011704">
    <property type="component" value="Unassembled WGS sequence"/>
</dbReference>
<organism evidence="6 7">
    <name type="scientific">Nitrospina gracilis (strain 3/211)</name>
    <dbReference type="NCBI Taxonomy" id="1266370"/>
    <lineage>
        <taxon>Bacteria</taxon>
        <taxon>Pseudomonadati</taxon>
        <taxon>Nitrospinota/Tectimicrobiota group</taxon>
        <taxon>Nitrospinota</taxon>
        <taxon>Nitrospinia</taxon>
        <taxon>Nitrospinales</taxon>
        <taxon>Nitrospinaceae</taxon>
        <taxon>Nitrospina</taxon>
    </lineage>
</organism>
<name>M1YXR7_NITG3</name>
<dbReference type="InterPro" id="IPR039422">
    <property type="entry name" value="MarR/SlyA-like"/>
</dbReference>
<dbReference type="Gene3D" id="1.10.10.10">
    <property type="entry name" value="Winged helix-like DNA-binding domain superfamily/Winged helix DNA-binding domain"/>
    <property type="match status" value="1"/>
</dbReference>
<accession>M1YXR7</accession>
<dbReference type="Pfam" id="PF12802">
    <property type="entry name" value="MarR_2"/>
    <property type="match status" value="1"/>
</dbReference>
<dbReference type="InterPro" id="IPR036388">
    <property type="entry name" value="WH-like_DNA-bd_sf"/>
</dbReference>
<dbReference type="RefSeq" id="WP_005007623.1">
    <property type="nucleotide sequence ID" value="NZ_HG422173.1"/>
</dbReference>
<evidence type="ECO:0000256" key="1">
    <source>
        <dbReference type="ARBA" id="ARBA00004496"/>
    </source>
</evidence>
<dbReference type="EMBL" id="CAQJ01000030">
    <property type="protein sequence ID" value="CCQ90271.1"/>
    <property type="molecule type" value="Genomic_DNA"/>
</dbReference>
<feature type="domain" description="HTH marR-type" evidence="5">
    <location>
        <begin position="3"/>
        <end position="139"/>
    </location>
</feature>
<dbReference type="InParanoid" id="M1YXR7"/>
<dbReference type="GO" id="GO:0006950">
    <property type="term" value="P:response to stress"/>
    <property type="evidence" value="ECO:0007669"/>
    <property type="project" value="TreeGrafter"/>
</dbReference>
<evidence type="ECO:0000256" key="4">
    <source>
        <dbReference type="ARBA" id="ARBA00023163"/>
    </source>
</evidence>
<evidence type="ECO:0000256" key="3">
    <source>
        <dbReference type="ARBA" id="ARBA00023125"/>
    </source>
</evidence>
<proteinExistence type="predicted"/>
<keyword evidence="3" id="KW-0238">DNA-binding</keyword>
<evidence type="ECO:0000313" key="6">
    <source>
        <dbReference type="EMBL" id="CCQ90271.1"/>
    </source>
</evidence>
<evidence type="ECO:0000313" key="7">
    <source>
        <dbReference type="Proteomes" id="UP000011704"/>
    </source>
</evidence>
<dbReference type="PANTHER" id="PTHR33164:SF5">
    <property type="entry name" value="ORGANIC HYDROPEROXIDE RESISTANCE TRANSCRIPTIONAL REGULATOR"/>
    <property type="match status" value="1"/>
</dbReference>
<comment type="caution">
    <text evidence="6">The sequence shown here is derived from an EMBL/GenBank/DDBJ whole genome shotgun (WGS) entry which is preliminary data.</text>
</comment>
<evidence type="ECO:0000259" key="5">
    <source>
        <dbReference type="PROSITE" id="PS50995"/>
    </source>
</evidence>
<dbReference type="GO" id="GO:0003700">
    <property type="term" value="F:DNA-binding transcription factor activity"/>
    <property type="evidence" value="ECO:0007669"/>
    <property type="project" value="InterPro"/>
</dbReference>
<dbReference type="STRING" id="1266370.NITGR_270031"/>
<dbReference type="SMART" id="SM00347">
    <property type="entry name" value="HTH_MARR"/>
    <property type="match status" value="1"/>
</dbReference>
<evidence type="ECO:0000256" key="2">
    <source>
        <dbReference type="ARBA" id="ARBA00023015"/>
    </source>
</evidence>
<dbReference type="InterPro" id="IPR036390">
    <property type="entry name" value="WH_DNA-bd_sf"/>
</dbReference>
<dbReference type="SUPFAM" id="SSF46785">
    <property type="entry name" value="Winged helix' DNA-binding domain"/>
    <property type="match status" value="1"/>
</dbReference>
<comment type="subcellular location">
    <subcellularLocation>
        <location evidence="1">Cytoplasm</location>
    </subcellularLocation>
</comment>
<dbReference type="GO" id="GO:0005737">
    <property type="term" value="C:cytoplasm"/>
    <property type="evidence" value="ECO:0007669"/>
    <property type="project" value="UniProtKB-SubCell"/>
</dbReference>
<gene>
    <name evidence="6" type="ORF">NITGR_270031</name>
</gene>
<dbReference type="InterPro" id="IPR000835">
    <property type="entry name" value="HTH_MarR-typ"/>
</dbReference>